<evidence type="ECO:0000313" key="3">
    <source>
        <dbReference type="Proteomes" id="UP000178046"/>
    </source>
</evidence>
<dbReference type="AlphaFoldDB" id="A0A1F5X2D9"/>
<dbReference type="InterPro" id="IPR027434">
    <property type="entry name" value="Homing_endonucl"/>
</dbReference>
<comment type="caution">
    <text evidence="2">The sequence shown here is derived from an EMBL/GenBank/DDBJ whole genome shotgun (WGS) entry which is preliminary data.</text>
</comment>
<dbReference type="PRINTS" id="PR00379">
    <property type="entry name" value="INTEIN"/>
</dbReference>
<dbReference type="Pfam" id="PF14528">
    <property type="entry name" value="LAGLIDADG_3"/>
    <property type="match status" value="1"/>
</dbReference>
<dbReference type="PROSITE" id="PS50819">
    <property type="entry name" value="INTEIN_ENDONUCLEASE"/>
    <property type="match status" value="1"/>
</dbReference>
<protein>
    <recommendedName>
        <fullName evidence="1">DOD-type homing endonuclease domain-containing protein</fullName>
    </recommendedName>
</protein>
<feature type="domain" description="DOD-type homing endonuclease" evidence="1">
    <location>
        <begin position="82"/>
        <end position="219"/>
    </location>
</feature>
<sequence length="259" mass="30112">MPKKWSKHEKHKKYNELYGLYVSRNKTIGEIANILGIAEQTVFKRMKKLGIRSAPELKKTYIARVRKDIKIPKHHSGALAEFMGIMLGDGHLSLYQIIITLGPKELTYAEYIVKLVQGVFGAKPKVGFRKTGAMDVYLGSVALTKWLKSEGLVQNKVMLQVAVPKWIFNKKEYMRYFLKGFFDTDGSVYKLRFGIQISFTNKSLPLLRSIHRMLLRLGYRPSFISGYRVFITRQKSIIKFFKEIRPANPKHLVRFRYLM</sequence>
<dbReference type="Gene3D" id="3.10.28.10">
    <property type="entry name" value="Homing endonucleases"/>
    <property type="match status" value="1"/>
</dbReference>
<dbReference type="GO" id="GO:0004519">
    <property type="term" value="F:endonuclease activity"/>
    <property type="evidence" value="ECO:0007669"/>
    <property type="project" value="InterPro"/>
</dbReference>
<evidence type="ECO:0000313" key="2">
    <source>
        <dbReference type="EMBL" id="OGF81993.1"/>
    </source>
</evidence>
<reference evidence="2 3" key="1">
    <citation type="journal article" date="2016" name="Nat. Commun.">
        <title>Thousands of microbial genomes shed light on interconnected biogeochemical processes in an aquifer system.</title>
        <authorList>
            <person name="Anantharaman K."/>
            <person name="Brown C.T."/>
            <person name="Hug L.A."/>
            <person name="Sharon I."/>
            <person name="Castelle C.J."/>
            <person name="Probst A.J."/>
            <person name="Thomas B.C."/>
            <person name="Singh A."/>
            <person name="Wilkins M.J."/>
            <person name="Karaoz U."/>
            <person name="Brodie E.L."/>
            <person name="Williams K.H."/>
            <person name="Hubbard S.S."/>
            <person name="Banfield J.F."/>
        </authorList>
    </citation>
    <scope>NUCLEOTIDE SEQUENCE [LARGE SCALE GENOMIC DNA]</scope>
</reference>
<gene>
    <name evidence="2" type="ORF">A2924_04275</name>
</gene>
<dbReference type="InterPro" id="IPR004860">
    <property type="entry name" value="LAGLIDADG_dom"/>
</dbReference>
<dbReference type="Proteomes" id="UP000178046">
    <property type="component" value="Unassembled WGS sequence"/>
</dbReference>
<name>A0A1F5X2D9_9BACT</name>
<organism evidence="2 3">
    <name type="scientific">Candidatus Giovannonibacteria bacterium RIFCSPLOWO2_01_FULL_44_16</name>
    <dbReference type="NCBI Taxonomy" id="1798348"/>
    <lineage>
        <taxon>Bacteria</taxon>
        <taxon>Candidatus Giovannoniibacteriota</taxon>
    </lineage>
</organism>
<dbReference type="InterPro" id="IPR004042">
    <property type="entry name" value="Intein_endonuc_central"/>
</dbReference>
<evidence type="ECO:0000259" key="1">
    <source>
        <dbReference type="PROSITE" id="PS50819"/>
    </source>
</evidence>
<dbReference type="SUPFAM" id="SSF55608">
    <property type="entry name" value="Homing endonucleases"/>
    <property type="match status" value="1"/>
</dbReference>
<dbReference type="EMBL" id="MFIA01000034">
    <property type="protein sequence ID" value="OGF81993.1"/>
    <property type="molecule type" value="Genomic_DNA"/>
</dbReference>
<dbReference type="InterPro" id="IPR006142">
    <property type="entry name" value="INTEIN"/>
</dbReference>
<dbReference type="GO" id="GO:0016539">
    <property type="term" value="P:intein-mediated protein splicing"/>
    <property type="evidence" value="ECO:0007669"/>
    <property type="project" value="InterPro"/>
</dbReference>
<accession>A0A1F5X2D9</accession>
<proteinExistence type="predicted"/>